<dbReference type="InterPro" id="IPR036864">
    <property type="entry name" value="Zn2-C6_fun-type_DNA-bd_sf"/>
</dbReference>
<dbReference type="SMART" id="SM00066">
    <property type="entry name" value="GAL4"/>
    <property type="match status" value="1"/>
</dbReference>
<gene>
    <name evidence="8" type="ORF">TRUGW13939_06752</name>
</gene>
<protein>
    <recommendedName>
        <fullName evidence="7">Zn(2)-C6 fungal-type domain-containing protein</fullName>
    </recommendedName>
</protein>
<dbReference type="PROSITE" id="PS50048">
    <property type="entry name" value="ZN2_CY6_FUNGAL_2"/>
    <property type="match status" value="1"/>
</dbReference>
<dbReference type="GO" id="GO:0008270">
    <property type="term" value="F:zinc ion binding"/>
    <property type="evidence" value="ECO:0007669"/>
    <property type="project" value="InterPro"/>
</dbReference>
<dbReference type="InterPro" id="IPR001138">
    <property type="entry name" value="Zn2Cys6_DnaBD"/>
</dbReference>
<evidence type="ECO:0000256" key="4">
    <source>
        <dbReference type="ARBA" id="ARBA00023163"/>
    </source>
</evidence>
<dbReference type="Pfam" id="PF11951">
    <property type="entry name" value="Fungal_trans_2"/>
    <property type="match status" value="1"/>
</dbReference>
<feature type="region of interest" description="Disordered" evidence="6">
    <location>
        <begin position="1"/>
        <end position="25"/>
    </location>
</feature>
<proteinExistence type="predicted"/>
<evidence type="ECO:0000256" key="5">
    <source>
        <dbReference type="ARBA" id="ARBA00023242"/>
    </source>
</evidence>
<dbReference type="CDD" id="cd12148">
    <property type="entry name" value="fungal_TF_MHR"/>
    <property type="match status" value="1"/>
</dbReference>
<keyword evidence="3" id="KW-0238">DNA-binding</keyword>
<dbReference type="AlphaFoldDB" id="A0A7H8R1H5"/>
<dbReference type="PROSITE" id="PS00463">
    <property type="entry name" value="ZN2_CY6_FUNGAL_1"/>
    <property type="match status" value="1"/>
</dbReference>
<dbReference type="GO" id="GO:0005634">
    <property type="term" value="C:nucleus"/>
    <property type="evidence" value="ECO:0007669"/>
    <property type="project" value="UniProtKB-SubCell"/>
</dbReference>
<dbReference type="Pfam" id="PF00172">
    <property type="entry name" value="Zn_clus"/>
    <property type="match status" value="1"/>
</dbReference>
<comment type="subcellular location">
    <subcellularLocation>
        <location evidence="1">Nucleus</location>
    </subcellularLocation>
</comment>
<dbReference type="KEGG" id="trg:TRUGW13939_06752"/>
<evidence type="ECO:0000256" key="1">
    <source>
        <dbReference type="ARBA" id="ARBA00004123"/>
    </source>
</evidence>
<dbReference type="SUPFAM" id="SSF57701">
    <property type="entry name" value="Zn2/Cys6 DNA-binding domain"/>
    <property type="match status" value="1"/>
</dbReference>
<evidence type="ECO:0000256" key="3">
    <source>
        <dbReference type="ARBA" id="ARBA00023125"/>
    </source>
</evidence>
<evidence type="ECO:0000313" key="9">
    <source>
        <dbReference type="Proteomes" id="UP000509510"/>
    </source>
</evidence>
<dbReference type="PANTHER" id="PTHR37534">
    <property type="entry name" value="TRANSCRIPTIONAL ACTIVATOR PROTEIN UGA3"/>
    <property type="match status" value="1"/>
</dbReference>
<dbReference type="EMBL" id="CP055900">
    <property type="protein sequence ID" value="QKX59615.1"/>
    <property type="molecule type" value="Genomic_DNA"/>
</dbReference>
<reference evidence="9" key="1">
    <citation type="submission" date="2020-06" db="EMBL/GenBank/DDBJ databases">
        <title>A chromosome-scale genome assembly of Talaromyces rugulosus W13939.</title>
        <authorList>
            <person name="Wang B."/>
            <person name="Guo L."/>
            <person name="Ye K."/>
            <person name="Wang L."/>
        </authorList>
    </citation>
    <scope>NUCLEOTIDE SEQUENCE [LARGE SCALE GENOMIC DNA]</scope>
    <source>
        <strain evidence="9">W13939</strain>
    </source>
</reference>
<keyword evidence="5" id="KW-0539">Nucleus</keyword>
<dbReference type="Gene3D" id="4.10.240.10">
    <property type="entry name" value="Zn(2)-C6 fungal-type DNA-binding domain"/>
    <property type="match status" value="1"/>
</dbReference>
<dbReference type="Proteomes" id="UP000509510">
    <property type="component" value="Chromosome III"/>
</dbReference>
<sequence>MASNNDDSSPVRLSRNRKSRGRGLRTTTGCSICRKRHLKCDEVKPVCGPCKKINRSCSYVQQTHRPSSCESVATKSPHDLFEAGAADVSQGISDAQPFSELNDGAAFSPWTTPHEQPQKEQHAETMAVPPWNEDNRENASTLGMQPLEHLAAIVAASHHQSTQNTSHSMSAGSVTSPGPTINAATVRWFDLLAHDAVRESPQAATIPGLEHDWSFLDRTEQADSAQTTPLERATRIVDGQRPDDDGTTRSDTSPPGLTPVASNSYEEQLWKAPRQIQLLPKEFFFFENFVRRVSQWIDLFDPTSKFSTFVPHLAMRNAGLLNAILALSCRHLSLNPNLAGDELPYREISLQYYYQTLHYVQKAMQYSSYKISLELLATTLIISTYEMLSDSPTDWERHLEGVFLIQRSQVIQGESEGLKCAVWWAWLCQDFWAAFREKRRTLTFWTPKKSYESLTPYELASRSVYITAKVINYCSQEESSITGINIHARLDRANQLRDMLDEWRSHLTIEFYPLPAMTHDSSAVFRSIWIRTPAFGVAVQLHCAARILLSAHEPCIGGFDEYAQRQSTIKQCAEIICGIAMTQKDEASNLMSSQCLFIAGIFVSEARARECVLEMLDSRRQQTGWPVNPLGDELKQLWMRYETPRPLGQVGMGSPF</sequence>
<keyword evidence="9" id="KW-1185">Reference proteome</keyword>
<feature type="region of interest" description="Disordered" evidence="6">
    <location>
        <begin position="157"/>
        <end position="176"/>
    </location>
</feature>
<feature type="compositionally biased region" description="Polar residues" evidence="6">
    <location>
        <begin position="249"/>
        <end position="261"/>
    </location>
</feature>
<keyword evidence="2" id="KW-0805">Transcription regulation</keyword>
<evidence type="ECO:0000256" key="2">
    <source>
        <dbReference type="ARBA" id="ARBA00023015"/>
    </source>
</evidence>
<dbReference type="RefSeq" id="XP_035345793.1">
    <property type="nucleotide sequence ID" value="XM_035489900.1"/>
</dbReference>
<feature type="region of interest" description="Disordered" evidence="6">
    <location>
        <begin position="221"/>
        <end position="261"/>
    </location>
</feature>
<name>A0A7H8R1H5_TALRU</name>
<evidence type="ECO:0000313" key="8">
    <source>
        <dbReference type="EMBL" id="QKX59615.1"/>
    </source>
</evidence>
<feature type="domain" description="Zn(2)-C6 fungal-type" evidence="7">
    <location>
        <begin position="29"/>
        <end position="59"/>
    </location>
</feature>
<keyword evidence="4" id="KW-0804">Transcription</keyword>
<accession>A0A7H8R1H5</accession>
<dbReference type="GO" id="GO:0000976">
    <property type="term" value="F:transcription cis-regulatory region binding"/>
    <property type="evidence" value="ECO:0007669"/>
    <property type="project" value="TreeGrafter"/>
</dbReference>
<dbReference type="GO" id="GO:0000981">
    <property type="term" value="F:DNA-binding transcription factor activity, RNA polymerase II-specific"/>
    <property type="evidence" value="ECO:0007669"/>
    <property type="project" value="InterPro"/>
</dbReference>
<feature type="compositionally biased region" description="Basic and acidic residues" evidence="6">
    <location>
        <begin position="232"/>
        <end position="248"/>
    </location>
</feature>
<dbReference type="OrthoDB" id="5319341at2759"/>
<feature type="compositionally biased region" description="Low complexity" evidence="6">
    <location>
        <begin position="157"/>
        <end position="170"/>
    </location>
</feature>
<evidence type="ECO:0000259" key="7">
    <source>
        <dbReference type="PROSITE" id="PS50048"/>
    </source>
</evidence>
<dbReference type="PANTHER" id="PTHR37534:SF3">
    <property type="entry name" value="ZN(II)2CYS6 TRANSCRIPTION FACTOR (EUROFUNG)"/>
    <property type="match status" value="1"/>
</dbReference>
<dbReference type="GO" id="GO:0045944">
    <property type="term" value="P:positive regulation of transcription by RNA polymerase II"/>
    <property type="evidence" value="ECO:0007669"/>
    <property type="project" value="TreeGrafter"/>
</dbReference>
<organism evidence="8 9">
    <name type="scientific">Talaromyces rugulosus</name>
    <name type="common">Penicillium rugulosum</name>
    <dbReference type="NCBI Taxonomy" id="121627"/>
    <lineage>
        <taxon>Eukaryota</taxon>
        <taxon>Fungi</taxon>
        <taxon>Dikarya</taxon>
        <taxon>Ascomycota</taxon>
        <taxon>Pezizomycotina</taxon>
        <taxon>Eurotiomycetes</taxon>
        <taxon>Eurotiomycetidae</taxon>
        <taxon>Eurotiales</taxon>
        <taxon>Trichocomaceae</taxon>
        <taxon>Talaromyces</taxon>
        <taxon>Talaromyces sect. Islandici</taxon>
    </lineage>
</organism>
<dbReference type="GeneID" id="55994246"/>
<dbReference type="InterPro" id="IPR021858">
    <property type="entry name" value="Fun_TF"/>
</dbReference>
<feature type="compositionally biased region" description="Basic residues" evidence="6">
    <location>
        <begin position="14"/>
        <end position="23"/>
    </location>
</feature>
<evidence type="ECO:0000256" key="6">
    <source>
        <dbReference type="SAM" id="MobiDB-lite"/>
    </source>
</evidence>
<dbReference type="CDD" id="cd00067">
    <property type="entry name" value="GAL4"/>
    <property type="match status" value="1"/>
</dbReference>